<organism evidence="1 2">
    <name type="scientific">Nicotiana tabacum</name>
    <name type="common">Common tobacco</name>
    <dbReference type="NCBI Taxonomy" id="4097"/>
    <lineage>
        <taxon>Eukaryota</taxon>
        <taxon>Viridiplantae</taxon>
        <taxon>Streptophyta</taxon>
        <taxon>Embryophyta</taxon>
        <taxon>Tracheophyta</taxon>
        <taxon>Spermatophyta</taxon>
        <taxon>Magnoliopsida</taxon>
        <taxon>eudicotyledons</taxon>
        <taxon>Gunneridae</taxon>
        <taxon>Pentapetalae</taxon>
        <taxon>asterids</taxon>
        <taxon>lamiids</taxon>
        <taxon>Solanales</taxon>
        <taxon>Solanaceae</taxon>
        <taxon>Nicotianoideae</taxon>
        <taxon>Nicotianeae</taxon>
        <taxon>Nicotiana</taxon>
    </lineage>
</organism>
<name>A0AC58USH2_TOBAC</name>
<keyword evidence="1" id="KW-1185">Reference proteome</keyword>
<proteinExistence type="predicted"/>
<protein>
    <submittedName>
        <fullName evidence="2">Uncharacterized protein LOC142182233</fullName>
    </submittedName>
</protein>
<evidence type="ECO:0000313" key="2">
    <source>
        <dbReference type="RefSeq" id="XP_075112449.1"/>
    </source>
</evidence>
<reference evidence="2" key="2">
    <citation type="submission" date="2025-08" db="UniProtKB">
        <authorList>
            <consortium name="RefSeq"/>
        </authorList>
    </citation>
    <scope>IDENTIFICATION</scope>
    <source>
        <tissue evidence="2">Leaf</tissue>
    </source>
</reference>
<dbReference type="Proteomes" id="UP000790787">
    <property type="component" value="Chromosome 6"/>
</dbReference>
<dbReference type="RefSeq" id="XP_075112449.1">
    <property type="nucleotide sequence ID" value="XM_075256348.1"/>
</dbReference>
<sequence>MHMRNITQEMCLEEGDSAYTKKYYREVYPYCTRLHGQGGLKFNPFNNNGFLKMDSTSQKLTDLLPVGNQLNLLELKIDKLGRGESNQINYFSHISVILGTTSSSPNLARYANRQAFNNECMDIICDFTSPPVDHKLPERVIALQMSLSFLKLAPPPHMENTGYPKKLSDVFSSQSTLPKKTVKHPLYLVDNTLLRMNNNRYFDFYHIVEDQRLSITSFYLDREALEWYRWLFQNKQLVDWDHFAAKVRIHFCQKGLESAEGRLAKLRQTTTVSDFQSQFKTIANETDDMIDGRMVRLFISGLREDIKNSVLVHRPKTYEETLDLAHIHEKRIQAEKGPIRPAFTKTPPLLPTPNFAPSPHTSRRERGLYYYCEEKYTAGHKCKMPPQLLLLTDRPDIDLGLLESFVTNDFIAEELQCLELQEQSAISYHALTGGISPSTLQFTGQVSGSPVQVLVDGGSTHNFVQPRAAKHLQFQIEVIPSFVVMVGSGQRLHCEGVVRQVALLIQGTTLVEDMYVIPFHGADVVLRVAWLATLGRTVTDYAKREFEITLKGSKVLWHGNSPTDAHQIQLHSLRRMVAANAISSFVCLEMIVDERGTTDEMAPDLCNLLESYADIFQKPAGLPPSRAQDNSIHLTPEAPPINVKPYRYAQGGSDTAGTSPFSSPVLLVRKKDGIWRFCVDYRALNAIIIRDRFPIPTIDELFDELHGACYFSKMDLLSGYHQIKVRPEDVAKTAFRTHDGHYEFLVMPFGLTNAPSIFQATMNEVFRPHLRRFVLVFFDDIFVYSSSWNAHMEHLHVVLQLLRDHQLVAK</sequence>
<gene>
    <name evidence="2" type="primary">LOC142182233</name>
</gene>
<reference evidence="1" key="1">
    <citation type="journal article" date="2014" name="Nat. Commun.">
        <title>The tobacco genome sequence and its comparison with those of tomato and potato.</title>
        <authorList>
            <person name="Sierro N."/>
            <person name="Battey J.N."/>
            <person name="Ouadi S."/>
            <person name="Bakaher N."/>
            <person name="Bovet L."/>
            <person name="Willig A."/>
            <person name="Goepfert S."/>
            <person name="Peitsch M.C."/>
            <person name="Ivanov N.V."/>
        </authorList>
    </citation>
    <scope>NUCLEOTIDE SEQUENCE [LARGE SCALE GENOMIC DNA]</scope>
</reference>
<accession>A0AC58USH2</accession>
<evidence type="ECO:0000313" key="1">
    <source>
        <dbReference type="Proteomes" id="UP000790787"/>
    </source>
</evidence>